<dbReference type="EMBL" id="JXKH01000002">
    <property type="protein sequence ID" value="OJG19439.1"/>
    <property type="molecule type" value="Genomic_DNA"/>
</dbReference>
<sequence length="67" mass="7762">MILAVEVAVVSIFDYPYLPKLYLTLTIIQGVLFSYFVGSVVFWKLTRKKRRAQIIPIEKKPAYRKAA</sequence>
<protein>
    <submittedName>
        <fullName evidence="2">Uncharacterized protein</fullName>
    </submittedName>
</protein>
<dbReference type="Proteomes" id="UP000181884">
    <property type="component" value="Unassembled WGS sequence"/>
</dbReference>
<name>A0A1L8RI47_9ENTE</name>
<keyword evidence="1" id="KW-0812">Transmembrane</keyword>
<keyword evidence="1" id="KW-1133">Transmembrane helix</keyword>
<gene>
    <name evidence="2" type="ORF">RU97_GL001010</name>
</gene>
<evidence type="ECO:0000313" key="3">
    <source>
        <dbReference type="Proteomes" id="UP000181884"/>
    </source>
</evidence>
<evidence type="ECO:0000256" key="1">
    <source>
        <dbReference type="SAM" id="Phobius"/>
    </source>
</evidence>
<organism evidence="2 3">
    <name type="scientific">Enterococcus canis</name>
    <dbReference type="NCBI Taxonomy" id="214095"/>
    <lineage>
        <taxon>Bacteria</taxon>
        <taxon>Bacillati</taxon>
        <taxon>Bacillota</taxon>
        <taxon>Bacilli</taxon>
        <taxon>Lactobacillales</taxon>
        <taxon>Enterococcaceae</taxon>
        <taxon>Enterococcus</taxon>
    </lineage>
</organism>
<keyword evidence="3" id="KW-1185">Reference proteome</keyword>
<feature type="transmembrane region" description="Helical" evidence="1">
    <location>
        <begin position="21"/>
        <end position="43"/>
    </location>
</feature>
<proteinExistence type="predicted"/>
<accession>A0A1L8RI47</accession>
<dbReference type="AlphaFoldDB" id="A0A1L8RI47"/>
<comment type="caution">
    <text evidence="2">The sequence shown here is derived from an EMBL/GenBank/DDBJ whole genome shotgun (WGS) entry which is preliminary data.</text>
</comment>
<evidence type="ECO:0000313" key="2">
    <source>
        <dbReference type="EMBL" id="OJG19439.1"/>
    </source>
</evidence>
<reference evidence="2 3" key="1">
    <citation type="submission" date="2014-12" db="EMBL/GenBank/DDBJ databases">
        <title>Draft genome sequences of 29 type strains of Enterococci.</title>
        <authorList>
            <person name="Zhong Z."/>
            <person name="Sun Z."/>
            <person name="Liu W."/>
            <person name="Zhang W."/>
            <person name="Zhang H."/>
        </authorList>
    </citation>
    <scope>NUCLEOTIDE SEQUENCE [LARGE SCALE GENOMIC DNA]</scope>
    <source>
        <strain evidence="2 3">DSM 17029</strain>
    </source>
</reference>
<keyword evidence="1" id="KW-0472">Membrane</keyword>
<dbReference type="STRING" id="214095.RU97_GL001010"/>